<dbReference type="PANTHER" id="PTHR43248">
    <property type="entry name" value="2-SUCCINYL-6-HYDROXY-2,4-CYCLOHEXADIENE-1-CARBOXYLATE SYNTHASE"/>
    <property type="match status" value="1"/>
</dbReference>
<evidence type="ECO:0000313" key="5">
    <source>
        <dbReference type="EMBL" id="SHN35909.1"/>
    </source>
</evidence>
<sequence length="489" mass="54280">MAPIQCGHVTVPVDYAKPDGPTIKIAVDRVGNSGGKDKRKGALVYSPGGPGLSGLDFPTWATRDLGPYFAKFHKIAEAYDFVGFDPRGVGRSAPISCQEPQQFVKAPKPDPVPENKADKEAQHQRAKAYAEGCKERSGRLLPELKATGGLLPYMSTANTARDLEVLRAALGKGEKDEDKRKLNSYGISYGTYIEAVYATLFPGHVGRMLFDSVENPSQENVGYVSFNTGQNPALKQRWNDWKRWIAEHDATYHIGRTPEDVQKRWEELRNTAKKQPIGGVVGPAELTDFFQTALGFDSRWAKTAKAWSSYLHDDHDNDKLLIEGAGPDLNNTKAAENNDAARTAVVCADTNRWPTWERWDKDWEGWYRDNKGPYPAYNYLPCAVWQVEQQPPIEVKPGGEVPPALIVQSERDGLTPYQGATELHKRLKGSRLITEKDAGSHSVSQLANPCINDRVDAYFLEDDYFLKGQLKGKTDPEKVTCAPHAAPKP</sequence>
<dbReference type="PANTHER" id="PTHR43248:SF29">
    <property type="entry name" value="TRIPEPTIDYL AMINOPEPTIDASE"/>
    <property type="match status" value="1"/>
</dbReference>
<dbReference type="Gene3D" id="3.40.50.1820">
    <property type="entry name" value="alpha/beta hydrolase"/>
    <property type="match status" value="1"/>
</dbReference>
<dbReference type="InterPro" id="IPR051601">
    <property type="entry name" value="Serine_prot/Carboxylest_S33"/>
</dbReference>
<organism evidence="5 6">
    <name type="scientific">Streptomyces yunnanensis</name>
    <dbReference type="NCBI Taxonomy" id="156453"/>
    <lineage>
        <taxon>Bacteria</taxon>
        <taxon>Bacillati</taxon>
        <taxon>Actinomycetota</taxon>
        <taxon>Actinomycetes</taxon>
        <taxon>Kitasatosporales</taxon>
        <taxon>Streptomycetaceae</taxon>
        <taxon>Streptomyces</taxon>
    </lineage>
</organism>
<evidence type="ECO:0000313" key="6">
    <source>
        <dbReference type="Proteomes" id="UP000184388"/>
    </source>
</evidence>
<accession>A0A9X8N9V0</accession>
<dbReference type="SUPFAM" id="SSF53474">
    <property type="entry name" value="alpha/beta-Hydrolases"/>
    <property type="match status" value="1"/>
</dbReference>
<keyword evidence="3" id="KW-0378">Hydrolase</keyword>
<keyword evidence="2" id="KW-0732">Signal</keyword>
<evidence type="ECO:0000259" key="4">
    <source>
        <dbReference type="Pfam" id="PF08386"/>
    </source>
</evidence>
<dbReference type="Proteomes" id="UP000184388">
    <property type="component" value="Unassembled WGS sequence"/>
</dbReference>
<dbReference type="GO" id="GO:0016787">
    <property type="term" value="F:hydrolase activity"/>
    <property type="evidence" value="ECO:0007669"/>
    <property type="project" value="UniProtKB-KW"/>
</dbReference>
<comment type="caution">
    <text evidence="5">The sequence shown here is derived from an EMBL/GenBank/DDBJ whole genome shotgun (WGS) entry which is preliminary data.</text>
</comment>
<protein>
    <submittedName>
        <fullName evidence="5">TAP-like protein</fullName>
    </submittedName>
</protein>
<name>A0A9X8N9V0_9ACTN</name>
<dbReference type="EMBL" id="FRBK01000063">
    <property type="protein sequence ID" value="SHN35909.1"/>
    <property type="molecule type" value="Genomic_DNA"/>
</dbReference>
<proteinExistence type="inferred from homology"/>
<dbReference type="AlphaFoldDB" id="A0A9X8N9V0"/>
<comment type="similarity">
    <text evidence="1">Belongs to the peptidase S33 family.</text>
</comment>
<feature type="domain" description="Peptidase S33 tripeptidyl aminopeptidase-like C-terminal" evidence="4">
    <location>
        <begin position="374"/>
        <end position="461"/>
    </location>
</feature>
<dbReference type="InterPro" id="IPR029058">
    <property type="entry name" value="AB_hydrolase_fold"/>
</dbReference>
<evidence type="ECO:0000256" key="3">
    <source>
        <dbReference type="ARBA" id="ARBA00022801"/>
    </source>
</evidence>
<dbReference type="Pfam" id="PF08386">
    <property type="entry name" value="Abhydrolase_4"/>
    <property type="match status" value="1"/>
</dbReference>
<evidence type="ECO:0000256" key="2">
    <source>
        <dbReference type="ARBA" id="ARBA00022729"/>
    </source>
</evidence>
<reference evidence="6" key="1">
    <citation type="submission" date="2016-11" db="EMBL/GenBank/DDBJ databases">
        <authorList>
            <person name="Jaros S."/>
            <person name="Januszkiewicz K."/>
            <person name="Wedrychowicz H."/>
        </authorList>
    </citation>
    <scope>NUCLEOTIDE SEQUENCE [LARGE SCALE GENOMIC DNA]</scope>
    <source>
        <strain evidence="6">CGMCC 4.3555</strain>
    </source>
</reference>
<dbReference type="InterPro" id="IPR013595">
    <property type="entry name" value="Pept_S33_TAP-like_C"/>
</dbReference>
<gene>
    <name evidence="5" type="ORF">SAMN05216268_1636</name>
</gene>
<evidence type="ECO:0000256" key="1">
    <source>
        <dbReference type="ARBA" id="ARBA00010088"/>
    </source>
</evidence>